<reference evidence="3 4" key="1">
    <citation type="journal article" date="2010" name="Nat. Biotechnol.">
        <title>Genome sequence of the model mushroom Schizophyllum commune.</title>
        <authorList>
            <person name="Ohm R.A."/>
            <person name="de Jong J.F."/>
            <person name="Lugones L.G."/>
            <person name="Aerts A."/>
            <person name="Kothe E."/>
            <person name="Stajich J.E."/>
            <person name="de Vries R.P."/>
            <person name="Record E."/>
            <person name="Levasseur A."/>
            <person name="Baker S.E."/>
            <person name="Bartholomew K.A."/>
            <person name="Coutinho P.M."/>
            <person name="Erdmann S."/>
            <person name="Fowler T.J."/>
            <person name="Gathman A.C."/>
            <person name="Lombard V."/>
            <person name="Henrissat B."/>
            <person name="Knabe N."/>
            <person name="Kuees U."/>
            <person name="Lilly W.W."/>
            <person name="Lindquist E."/>
            <person name="Lucas S."/>
            <person name="Magnuson J.K."/>
            <person name="Piumi F."/>
            <person name="Raudaskoski M."/>
            <person name="Salamov A."/>
            <person name="Schmutz J."/>
            <person name="Schwarze F.W.M.R."/>
            <person name="vanKuyk P.A."/>
            <person name="Horton J.S."/>
            <person name="Grigoriev I.V."/>
            <person name="Woesten H.A.B."/>
        </authorList>
    </citation>
    <scope>NUCLEOTIDE SEQUENCE [LARGE SCALE GENOMIC DNA]</scope>
    <source>
        <strain evidence="4">H4-8 / FGSC 9210</strain>
    </source>
</reference>
<organism evidence="4">
    <name type="scientific">Schizophyllum commune (strain H4-8 / FGSC 9210)</name>
    <name type="common">Split gill fungus</name>
    <dbReference type="NCBI Taxonomy" id="578458"/>
    <lineage>
        <taxon>Eukaryota</taxon>
        <taxon>Fungi</taxon>
        <taxon>Dikarya</taxon>
        <taxon>Basidiomycota</taxon>
        <taxon>Agaricomycotina</taxon>
        <taxon>Agaricomycetes</taxon>
        <taxon>Agaricomycetidae</taxon>
        <taxon>Agaricales</taxon>
        <taxon>Schizophyllaceae</taxon>
        <taxon>Schizophyllum</taxon>
    </lineage>
</organism>
<sequence>MDAIAKLNNHFQGLNQHAAVSWAERQAPGPNGTVVWTVKCNIRGETKGTASAPNKNTAKIEAAKQALAALGVPA</sequence>
<dbReference type="EMBL" id="GL377302">
    <property type="protein sequence ID" value="EFJ03515.1"/>
    <property type="molecule type" value="Genomic_DNA"/>
</dbReference>
<dbReference type="GeneID" id="9597501"/>
<dbReference type="InParanoid" id="D8PMM4"/>
<dbReference type="Gene3D" id="3.30.160.20">
    <property type="match status" value="1"/>
</dbReference>
<name>D8PMM4_SCHCM</name>
<feature type="non-terminal residue" evidence="3">
    <location>
        <position position="74"/>
    </location>
</feature>
<dbReference type="SUPFAM" id="SSF54768">
    <property type="entry name" value="dsRNA-binding domain-like"/>
    <property type="match status" value="1"/>
</dbReference>
<dbReference type="GO" id="GO:0003723">
    <property type="term" value="F:RNA binding"/>
    <property type="evidence" value="ECO:0007669"/>
    <property type="project" value="UniProtKB-UniRule"/>
</dbReference>
<dbReference type="OMA" id="EWTVVCK"/>
<dbReference type="RefSeq" id="XP_003038417.1">
    <property type="nucleotide sequence ID" value="XM_003038371.1"/>
</dbReference>
<dbReference type="AlphaFoldDB" id="D8PMM4"/>
<accession>D8PMM4</accession>
<dbReference type="Pfam" id="PF00035">
    <property type="entry name" value="dsrm"/>
    <property type="match status" value="1"/>
</dbReference>
<keyword evidence="1" id="KW-0694">RNA-binding</keyword>
<evidence type="ECO:0000259" key="2">
    <source>
        <dbReference type="PROSITE" id="PS50137"/>
    </source>
</evidence>
<evidence type="ECO:0000313" key="3">
    <source>
        <dbReference type="EMBL" id="EFJ03515.1"/>
    </source>
</evidence>
<proteinExistence type="predicted"/>
<feature type="domain" description="DRBM" evidence="2">
    <location>
        <begin position="2"/>
        <end position="72"/>
    </location>
</feature>
<dbReference type="PROSITE" id="PS50137">
    <property type="entry name" value="DS_RBD"/>
    <property type="match status" value="1"/>
</dbReference>
<evidence type="ECO:0000256" key="1">
    <source>
        <dbReference type="PROSITE-ProRule" id="PRU00266"/>
    </source>
</evidence>
<dbReference type="Proteomes" id="UP000007431">
    <property type="component" value="Unassembled WGS sequence"/>
</dbReference>
<dbReference type="OrthoDB" id="2951299at2759"/>
<dbReference type="SMART" id="SM00358">
    <property type="entry name" value="DSRM"/>
    <property type="match status" value="1"/>
</dbReference>
<dbReference type="VEuPathDB" id="FungiDB:SCHCODRAFT_01341541"/>
<dbReference type="HOGENOM" id="CLU_172700_0_1_1"/>
<evidence type="ECO:0000313" key="4">
    <source>
        <dbReference type="Proteomes" id="UP000007431"/>
    </source>
</evidence>
<dbReference type="InterPro" id="IPR014720">
    <property type="entry name" value="dsRBD_dom"/>
</dbReference>
<protein>
    <recommendedName>
        <fullName evidence="2">DRBM domain-containing protein</fullName>
    </recommendedName>
</protein>
<keyword evidence="4" id="KW-1185">Reference proteome</keyword>
<dbReference type="KEGG" id="scm:SCHCO_01341541"/>
<gene>
    <name evidence="3" type="ORF">SCHCODRAFT_103556</name>
</gene>